<evidence type="ECO:0000313" key="2">
    <source>
        <dbReference type="EMBL" id="GHA47933.1"/>
    </source>
</evidence>
<feature type="chain" id="PRO_5047086004" description="TIGR03016 family PEP-CTERM system-associated outer membrane protein" evidence="1">
    <location>
        <begin position="24"/>
        <end position="461"/>
    </location>
</feature>
<dbReference type="EMBL" id="BMZF01000002">
    <property type="protein sequence ID" value="GHA47933.1"/>
    <property type="molecule type" value="Genomic_DNA"/>
</dbReference>
<evidence type="ECO:0000256" key="1">
    <source>
        <dbReference type="SAM" id="SignalP"/>
    </source>
</evidence>
<protein>
    <recommendedName>
        <fullName evidence="4">TIGR03016 family PEP-CTERM system-associated outer membrane protein</fullName>
    </recommendedName>
</protein>
<gene>
    <name evidence="2" type="ORF">GCM10008927_11090</name>
</gene>
<feature type="signal peptide" evidence="1">
    <location>
        <begin position="1"/>
        <end position="23"/>
    </location>
</feature>
<evidence type="ECO:0008006" key="4">
    <source>
        <dbReference type="Google" id="ProtNLM"/>
    </source>
</evidence>
<keyword evidence="1" id="KW-0732">Signal</keyword>
<sequence length="461" mass="51168">MSSRKNIASFLAALLATSAPVFAQDTPEGGVTLTFGVTSRISANDNFSLDVPSPGTLYLWDNILDFRAENVSQNQRIALTFEGIMRASKAPDESNDISFDDPDYGFEYERNGAFANLEITADVSNDDLRFSDPLLSNDNLGEDSINNSDGNLEINQAVIVFETGIDKPIGFRAELQHQKNMYTDVTDPDLNDSETNNAFLTANLRFSPVLQGRVTFDAWDYKSTEDGDPYQRTQEDLGFELDYIASPIWTINGRIEYTDVEELDTGVRVDGERGLAGRLGFTREFADGSFGIEAETELSVNGRRNTFKLTREINAKLYDLNGSFGVTKGPRGGTEWVGGLSVVRDLKSGLFSALVNRSFSTSDAGSDIQTTWVDVAYRHLITNESSVVFGYQYAQVADTGFDDVDEKSTSEIRLAYNRALTRDWDMQIGVAHRTLDEATASDKAKSNEVFFQISREFTMRP</sequence>
<proteinExistence type="predicted"/>
<reference evidence="3" key="1">
    <citation type="journal article" date="2019" name="Int. J. Syst. Evol. Microbiol.">
        <title>The Global Catalogue of Microorganisms (GCM) 10K type strain sequencing project: providing services to taxonomists for standard genome sequencing and annotation.</title>
        <authorList>
            <consortium name="The Broad Institute Genomics Platform"/>
            <consortium name="The Broad Institute Genome Sequencing Center for Infectious Disease"/>
            <person name="Wu L."/>
            <person name="Ma J."/>
        </authorList>
    </citation>
    <scope>NUCLEOTIDE SEQUENCE [LARGE SCALE GENOMIC DNA]</scope>
    <source>
        <strain evidence="3">KCTC 32465</strain>
    </source>
</reference>
<evidence type="ECO:0000313" key="3">
    <source>
        <dbReference type="Proteomes" id="UP000634455"/>
    </source>
</evidence>
<dbReference type="RefSeq" id="WP_189639602.1">
    <property type="nucleotide sequence ID" value="NZ_BMZF01000002.1"/>
</dbReference>
<keyword evidence="3" id="KW-1185">Reference proteome</keyword>
<accession>A0ABQ3CWY8</accession>
<dbReference type="Proteomes" id="UP000634455">
    <property type="component" value="Unassembled WGS sequence"/>
</dbReference>
<name>A0ABQ3CWY8_9RHOB</name>
<organism evidence="2 3">
    <name type="scientific">Paramylibacter ulvae</name>
    <dbReference type="NCBI Taxonomy" id="1651968"/>
    <lineage>
        <taxon>Bacteria</taxon>
        <taxon>Pseudomonadati</taxon>
        <taxon>Pseudomonadota</taxon>
        <taxon>Alphaproteobacteria</taxon>
        <taxon>Rhodobacterales</taxon>
        <taxon>Paracoccaceae</taxon>
        <taxon>Paramylibacter</taxon>
    </lineage>
</organism>
<comment type="caution">
    <text evidence="2">The sequence shown here is derived from an EMBL/GenBank/DDBJ whole genome shotgun (WGS) entry which is preliminary data.</text>
</comment>